<evidence type="ECO:0008006" key="3">
    <source>
        <dbReference type="Google" id="ProtNLM"/>
    </source>
</evidence>
<organism evidence="1 2">
    <name type="scientific">Vagococcus allomyrinae</name>
    <dbReference type="NCBI Taxonomy" id="2794353"/>
    <lineage>
        <taxon>Bacteria</taxon>
        <taxon>Bacillati</taxon>
        <taxon>Bacillota</taxon>
        <taxon>Bacilli</taxon>
        <taxon>Lactobacillales</taxon>
        <taxon>Enterococcaceae</taxon>
        <taxon>Vagococcus</taxon>
    </lineage>
</organism>
<comment type="caution">
    <text evidence="1">The sequence shown here is derived from an EMBL/GenBank/DDBJ whole genome shotgun (WGS) entry which is preliminary data.</text>
</comment>
<keyword evidence="2" id="KW-1185">Reference proteome</keyword>
<dbReference type="AlphaFoldDB" id="A0A940P9W4"/>
<dbReference type="SUPFAM" id="SSF54518">
    <property type="entry name" value="Tubby C-terminal domain-like"/>
    <property type="match status" value="1"/>
</dbReference>
<reference evidence="1" key="1">
    <citation type="submission" date="2020-12" db="EMBL/GenBank/DDBJ databases">
        <title>Vagococcus allomyrinae sp. nov. and Enterococcus lavae sp. nov., isolated from the larvae of Allomyrina dichotoma.</title>
        <authorList>
            <person name="Lee S.D."/>
        </authorList>
    </citation>
    <scope>NUCLEOTIDE SEQUENCE</scope>
    <source>
        <strain evidence="1">BWB3-3</strain>
    </source>
</reference>
<dbReference type="EMBL" id="JAEEGA010000021">
    <property type="protein sequence ID" value="MBP1044002.1"/>
    <property type="molecule type" value="Genomic_DNA"/>
</dbReference>
<sequence length="175" mass="20332">MSHYYIRQDLLSSSSRTIIKNQKGDALYLMVGRWGMRGDVLSLYQLNGDIVASIKQANFAFKLGSRFDLYHEFEKVGSLQRVLSINRDFYFVHQLGWVVMGDISNHDYAIYHLNRRVMKMEKASLTTGDFYALDIPEKEEAPLCICIAAVLDYWLLNRKKTEDQLKKHVPNLSFD</sequence>
<dbReference type="Pfam" id="PF04525">
    <property type="entry name" value="LOR"/>
    <property type="match status" value="1"/>
</dbReference>
<proteinExistence type="predicted"/>
<dbReference type="Proteomes" id="UP000674938">
    <property type="component" value="Unassembled WGS sequence"/>
</dbReference>
<dbReference type="RefSeq" id="WP_209532034.1">
    <property type="nucleotide sequence ID" value="NZ_JAEEGA010000021.1"/>
</dbReference>
<evidence type="ECO:0000313" key="1">
    <source>
        <dbReference type="EMBL" id="MBP1044002.1"/>
    </source>
</evidence>
<dbReference type="InterPro" id="IPR025659">
    <property type="entry name" value="Tubby-like_C"/>
</dbReference>
<accession>A0A940P9W4</accession>
<gene>
    <name evidence="1" type="ORF">I6N95_23615</name>
</gene>
<name>A0A940P9W4_9ENTE</name>
<dbReference type="InterPro" id="IPR007612">
    <property type="entry name" value="LOR"/>
</dbReference>
<evidence type="ECO:0000313" key="2">
    <source>
        <dbReference type="Proteomes" id="UP000674938"/>
    </source>
</evidence>
<protein>
    <recommendedName>
        <fullName evidence="3">YxjI</fullName>
    </recommendedName>
</protein>